<name>A0A9X2ULG2_9BACT</name>
<sequence>MISAGGDAEVLRVAWAPSPISPSTVLQFSRGPLLARAHASCRKLQARPVEIAEATATFCEDDDFGPLETLLSPLREPKTHGLLHRPANSTSLSHSPTPLFLSSTYLPEILSDLPPTPRLPSANTPHVRKVLKEIQNRKSLLVTPIEREWAAATEDVPDVKLVRAWKHQTLPSGRSPSGPQGVSIPPNVTEGLYRKIEDHLPQVAADPELRRALVYLKMVARPDPRSGYLPFHETAVAHIRGAPSLADRNEARVYDLAERLQEAVARDMSSGDASNSPPPFHVIRHTKGQNCVQITPFTVPEPLEEAFSEEARRALLAITTGDLRATVNLESGNKGRPERRQKRRKKRRRKAEQTGERLDVPDRVQRLQKELHDLPLGRFRSNLKSAKDKLLSLAEDRAEEQLGAGAVLERLPYLGQLRAIADVSVPLYKFTGSTLRLTPAGPSLAALPKKMRRAVFSDYLEVDMSSAQLALAGSLWKFPALRDFLRECTGQDKSWWTELARHLAEELPAPHYDPDKHLKVVKGTLKGFTYGLFFGMQRRNLRRLGNPKAPSTDAERYYESARKMNLLFLGEARVPRPKERVIQARAGKVGSALLSHPLIEGLLRRRDQRLHRIRKNGGITDCFGRFVTTGEDRDPKSVLAEHMQNAELRVMMPVGETVLSNPELKFGLWQHDGVTIAPRRRKPWAYRQTLEETREALQRGRKGLDEEMGVPPIETELTVDYGDEFLS</sequence>
<protein>
    <submittedName>
        <fullName evidence="2">Uncharacterized protein</fullName>
    </submittedName>
</protein>
<organism evidence="2 3">
    <name type="scientific">Salinibacter ruber</name>
    <dbReference type="NCBI Taxonomy" id="146919"/>
    <lineage>
        <taxon>Bacteria</taxon>
        <taxon>Pseudomonadati</taxon>
        <taxon>Rhodothermota</taxon>
        <taxon>Rhodothermia</taxon>
        <taxon>Rhodothermales</taxon>
        <taxon>Salinibacteraceae</taxon>
        <taxon>Salinibacter</taxon>
    </lineage>
</organism>
<accession>A0A9X2ULG2</accession>
<evidence type="ECO:0000313" key="3">
    <source>
        <dbReference type="Proteomes" id="UP001155040"/>
    </source>
</evidence>
<gene>
    <name evidence="2" type="ORF">GGQ01_002068</name>
</gene>
<dbReference type="RefSeq" id="WP_259090908.1">
    <property type="nucleotide sequence ID" value="NZ_JANTZY010000004.1"/>
</dbReference>
<comment type="caution">
    <text evidence="2">The sequence shown here is derived from an EMBL/GenBank/DDBJ whole genome shotgun (WGS) entry which is preliminary data.</text>
</comment>
<dbReference type="InterPro" id="IPR043502">
    <property type="entry name" value="DNA/RNA_pol_sf"/>
</dbReference>
<dbReference type="AlphaFoldDB" id="A0A9X2ULG2"/>
<proteinExistence type="predicted"/>
<dbReference type="EMBL" id="JANUBF010000012">
    <property type="protein sequence ID" value="MCS4036996.1"/>
    <property type="molecule type" value="Genomic_DNA"/>
</dbReference>
<evidence type="ECO:0000256" key="1">
    <source>
        <dbReference type="SAM" id="MobiDB-lite"/>
    </source>
</evidence>
<evidence type="ECO:0000313" key="2">
    <source>
        <dbReference type="EMBL" id="MCS4036996.1"/>
    </source>
</evidence>
<feature type="region of interest" description="Disordered" evidence="1">
    <location>
        <begin position="327"/>
        <end position="359"/>
    </location>
</feature>
<dbReference type="SUPFAM" id="SSF56672">
    <property type="entry name" value="DNA/RNA polymerases"/>
    <property type="match status" value="1"/>
</dbReference>
<dbReference type="Proteomes" id="UP001155040">
    <property type="component" value="Unassembled WGS sequence"/>
</dbReference>
<reference evidence="2" key="1">
    <citation type="submission" date="2022-08" db="EMBL/GenBank/DDBJ databases">
        <title>Genomic Encyclopedia of Type Strains, Phase V (KMG-V): Genome sequencing to study the core and pangenomes of soil and plant-associated prokaryotes.</title>
        <authorList>
            <person name="Whitman W."/>
        </authorList>
    </citation>
    <scope>NUCLEOTIDE SEQUENCE</scope>
    <source>
        <strain evidence="2">SP3012</strain>
    </source>
</reference>
<feature type="compositionally biased region" description="Basic residues" evidence="1">
    <location>
        <begin position="339"/>
        <end position="350"/>
    </location>
</feature>